<dbReference type="EMBL" id="BGZK01000805">
    <property type="protein sequence ID" value="GBP61132.1"/>
    <property type="molecule type" value="Genomic_DNA"/>
</dbReference>
<evidence type="ECO:0000313" key="3">
    <source>
        <dbReference type="Proteomes" id="UP000299102"/>
    </source>
</evidence>
<organism evidence="2 3">
    <name type="scientific">Eumeta variegata</name>
    <name type="common">Bagworm moth</name>
    <name type="synonym">Eumeta japonica</name>
    <dbReference type="NCBI Taxonomy" id="151549"/>
    <lineage>
        <taxon>Eukaryota</taxon>
        <taxon>Metazoa</taxon>
        <taxon>Ecdysozoa</taxon>
        <taxon>Arthropoda</taxon>
        <taxon>Hexapoda</taxon>
        <taxon>Insecta</taxon>
        <taxon>Pterygota</taxon>
        <taxon>Neoptera</taxon>
        <taxon>Endopterygota</taxon>
        <taxon>Lepidoptera</taxon>
        <taxon>Glossata</taxon>
        <taxon>Ditrysia</taxon>
        <taxon>Tineoidea</taxon>
        <taxon>Psychidae</taxon>
        <taxon>Oiketicinae</taxon>
        <taxon>Eumeta</taxon>
    </lineage>
</organism>
<dbReference type="AlphaFoldDB" id="A0A4C1XDS8"/>
<gene>
    <name evidence="2" type="ORF">EVAR_46783_1</name>
</gene>
<accession>A0A4C1XDS8</accession>
<keyword evidence="3" id="KW-1185">Reference proteome</keyword>
<sequence>MGLSEHWSSILSAIYSAFFWSSNTAQTCPGDRAQVRPRDFCSKTLQGARTKEHDAQASSTSLRPLQRKHRCVQNISRCPDKPNKGTFSDDRRMTEYVEHPYPPSTLHAPQTLILPTKESAVYIRTALTPRTRSWCLTLNQ</sequence>
<evidence type="ECO:0000313" key="2">
    <source>
        <dbReference type="EMBL" id="GBP61132.1"/>
    </source>
</evidence>
<proteinExistence type="predicted"/>
<comment type="caution">
    <text evidence="2">The sequence shown here is derived from an EMBL/GenBank/DDBJ whole genome shotgun (WGS) entry which is preliminary data.</text>
</comment>
<evidence type="ECO:0008006" key="4">
    <source>
        <dbReference type="Google" id="ProtNLM"/>
    </source>
</evidence>
<keyword evidence="1" id="KW-0732">Signal</keyword>
<dbReference type="Proteomes" id="UP000299102">
    <property type="component" value="Unassembled WGS sequence"/>
</dbReference>
<name>A0A4C1XDS8_EUMVA</name>
<evidence type="ECO:0000256" key="1">
    <source>
        <dbReference type="SAM" id="SignalP"/>
    </source>
</evidence>
<feature type="chain" id="PRO_5020022915" description="Secreted protein" evidence="1">
    <location>
        <begin position="26"/>
        <end position="140"/>
    </location>
</feature>
<protein>
    <recommendedName>
        <fullName evidence="4">Secreted protein</fullName>
    </recommendedName>
</protein>
<feature type="signal peptide" evidence="1">
    <location>
        <begin position="1"/>
        <end position="25"/>
    </location>
</feature>
<reference evidence="2 3" key="1">
    <citation type="journal article" date="2019" name="Commun. Biol.">
        <title>The bagworm genome reveals a unique fibroin gene that provides high tensile strength.</title>
        <authorList>
            <person name="Kono N."/>
            <person name="Nakamura H."/>
            <person name="Ohtoshi R."/>
            <person name="Tomita M."/>
            <person name="Numata K."/>
            <person name="Arakawa K."/>
        </authorList>
    </citation>
    <scope>NUCLEOTIDE SEQUENCE [LARGE SCALE GENOMIC DNA]</scope>
</reference>